<feature type="transmembrane region" description="Helical" evidence="8">
    <location>
        <begin position="6"/>
        <end position="25"/>
    </location>
</feature>
<organism evidence="9 10">
    <name type="scientific">Pythium insidiosum</name>
    <name type="common">Pythiosis disease agent</name>
    <dbReference type="NCBI Taxonomy" id="114742"/>
    <lineage>
        <taxon>Eukaryota</taxon>
        <taxon>Sar</taxon>
        <taxon>Stramenopiles</taxon>
        <taxon>Oomycota</taxon>
        <taxon>Peronosporomycetes</taxon>
        <taxon>Pythiales</taxon>
        <taxon>Pythiaceae</taxon>
        <taxon>Pythium</taxon>
    </lineage>
</organism>
<comment type="caution">
    <text evidence="9">The sequence shown here is derived from an EMBL/GenBank/DDBJ whole genome shotgun (WGS) entry which is preliminary data.</text>
</comment>
<feature type="transmembrane region" description="Helical" evidence="8">
    <location>
        <begin position="78"/>
        <end position="99"/>
    </location>
</feature>
<evidence type="ECO:0000256" key="7">
    <source>
        <dbReference type="RuleBase" id="RU362091"/>
    </source>
</evidence>
<dbReference type="PANTHER" id="PTHR48086:SF10">
    <property type="entry name" value="AGR155CP"/>
    <property type="match status" value="1"/>
</dbReference>
<dbReference type="AlphaFoldDB" id="A0AAD5Q4M1"/>
<feature type="transmembrane region" description="Helical" evidence="8">
    <location>
        <begin position="158"/>
        <end position="177"/>
    </location>
</feature>
<keyword evidence="4 8" id="KW-0812">Transmembrane</keyword>
<comment type="similarity">
    <text evidence="2 7">Belongs to the sodium:solute symporter (SSF) (TC 2.A.21) family.</text>
</comment>
<dbReference type="InterPro" id="IPR038377">
    <property type="entry name" value="Na/Glc_symporter_sf"/>
</dbReference>
<accession>A0AAD5Q4M1</accession>
<keyword evidence="5 8" id="KW-1133">Transmembrane helix</keyword>
<feature type="transmembrane region" description="Helical" evidence="8">
    <location>
        <begin position="120"/>
        <end position="138"/>
    </location>
</feature>
<sequence length="480" mass="51613">MLQVGVTYAAILVTLVAVAVYAITVSRRMDVTTVKTFLSAKNSTSAFRLAWCFFSSGMGSWTLFSFPEIGVIAGSWGVIGYTLSGVLGLVVLALVGPFSRSVLGEGVTLTDFIFNRYGRVMQIYVGLVSLFYQFISFASELTCVGLLATTLSPTAEPAIPIIAVAIITNIYLVIGGLPASLATDVWQGIAVMLLVLVVCIAMFVHVHVPEGAWGETQIAAFTTSGFETLVTLCIAITASNLFYTGYWQRVYAAKDDATLRRACLFAAGFVIPFTVFLALTGMVSKLAYPDGMYFFAILVDMGTFWQILVALVIASLASSVCDSIQLGMSAELVTNFPTLTLTHARLVCVLLNIPAVYIALKNISVLTLFLIADLLCAATVGPMLLGAWKRTHPMAAFLGCLSGLLTIFFHGLYVQGTFVGAIKWFGLPETLYSYNTMVTFIFALIVPVVVTIALSFVLPRQKISRSSYVPATTPAPVHLA</sequence>
<evidence type="ECO:0000313" key="9">
    <source>
        <dbReference type="EMBL" id="KAJ0396504.1"/>
    </source>
</evidence>
<dbReference type="InterPro" id="IPR001734">
    <property type="entry name" value="Na/solute_symporter"/>
</dbReference>
<feature type="transmembrane region" description="Helical" evidence="8">
    <location>
        <begin position="46"/>
        <end position="66"/>
    </location>
</feature>
<dbReference type="Proteomes" id="UP001209570">
    <property type="component" value="Unassembled WGS sequence"/>
</dbReference>
<dbReference type="GO" id="GO:0015606">
    <property type="term" value="F:spermidine transmembrane transporter activity"/>
    <property type="evidence" value="ECO:0007669"/>
    <property type="project" value="TreeGrafter"/>
</dbReference>
<feature type="transmembrane region" description="Helical" evidence="8">
    <location>
        <begin position="259"/>
        <end position="280"/>
    </location>
</feature>
<dbReference type="EMBL" id="JAKCXM010000292">
    <property type="protein sequence ID" value="KAJ0396504.1"/>
    <property type="molecule type" value="Genomic_DNA"/>
</dbReference>
<proteinExistence type="inferred from homology"/>
<dbReference type="PANTHER" id="PTHR48086">
    <property type="entry name" value="SODIUM/PROLINE SYMPORTER-RELATED"/>
    <property type="match status" value="1"/>
</dbReference>
<evidence type="ECO:0000256" key="3">
    <source>
        <dbReference type="ARBA" id="ARBA00022448"/>
    </source>
</evidence>
<feature type="transmembrane region" description="Helical" evidence="8">
    <location>
        <begin position="189"/>
        <end position="208"/>
    </location>
</feature>
<evidence type="ECO:0000256" key="2">
    <source>
        <dbReference type="ARBA" id="ARBA00006434"/>
    </source>
</evidence>
<dbReference type="Gene3D" id="1.20.1730.10">
    <property type="entry name" value="Sodium/glucose cotransporter"/>
    <property type="match status" value="1"/>
</dbReference>
<feature type="transmembrane region" description="Helical" evidence="8">
    <location>
        <begin position="338"/>
        <end position="360"/>
    </location>
</feature>
<evidence type="ECO:0008006" key="11">
    <source>
        <dbReference type="Google" id="ProtNLM"/>
    </source>
</evidence>
<evidence type="ECO:0000256" key="5">
    <source>
        <dbReference type="ARBA" id="ARBA00022989"/>
    </source>
</evidence>
<feature type="transmembrane region" description="Helical" evidence="8">
    <location>
        <begin position="228"/>
        <end position="247"/>
    </location>
</feature>
<gene>
    <name evidence="9" type="ORF">P43SY_010139</name>
</gene>
<dbReference type="Pfam" id="PF00474">
    <property type="entry name" value="SSF"/>
    <property type="match status" value="1"/>
</dbReference>
<dbReference type="InterPro" id="IPR050277">
    <property type="entry name" value="Sodium:Solute_Symporter"/>
</dbReference>
<feature type="transmembrane region" description="Helical" evidence="8">
    <location>
        <begin position="395"/>
        <end position="414"/>
    </location>
</feature>
<feature type="transmembrane region" description="Helical" evidence="8">
    <location>
        <begin position="434"/>
        <end position="458"/>
    </location>
</feature>
<feature type="transmembrane region" description="Helical" evidence="8">
    <location>
        <begin position="292"/>
        <end position="317"/>
    </location>
</feature>
<reference evidence="9" key="1">
    <citation type="submission" date="2021-12" db="EMBL/GenBank/DDBJ databases">
        <title>Prjna785345.</title>
        <authorList>
            <person name="Rujirawat T."/>
            <person name="Krajaejun T."/>
        </authorList>
    </citation>
    <scope>NUCLEOTIDE SEQUENCE</scope>
    <source>
        <strain evidence="9">Pi057C3</strain>
    </source>
</reference>
<keyword evidence="6 8" id="KW-0472">Membrane</keyword>
<protein>
    <recommendedName>
        <fullName evidence="11">Solute:Sodium Symporter (SSS) Family</fullName>
    </recommendedName>
</protein>
<name>A0AAD5Q4M1_PYTIN</name>
<dbReference type="GO" id="GO:0005886">
    <property type="term" value="C:plasma membrane"/>
    <property type="evidence" value="ECO:0007669"/>
    <property type="project" value="TreeGrafter"/>
</dbReference>
<dbReference type="PROSITE" id="PS50283">
    <property type="entry name" value="NA_SOLUT_SYMP_3"/>
    <property type="match status" value="1"/>
</dbReference>
<evidence type="ECO:0000256" key="6">
    <source>
        <dbReference type="ARBA" id="ARBA00023136"/>
    </source>
</evidence>
<feature type="transmembrane region" description="Helical" evidence="8">
    <location>
        <begin position="366"/>
        <end position="388"/>
    </location>
</feature>
<evidence type="ECO:0000313" key="10">
    <source>
        <dbReference type="Proteomes" id="UP001209570"/>
    </source>
</evidence>
<keyword evidence="3" id="KW-0813">Transport</keyword>
<evidence type="ECO:0000256" key="1">
    <source>
        <dbReference type="ARBA" id="ARBA00004141"/>
    </source>
</evidence>
<keyword evidence="10" id="KW-1185">Reference proteome</keyword>
<evidence type="ECO:0000256" key="8">
    <source>
        <dbReference type="SAM" id="Phobius"/>
    </source>
</evidence>
<comment type="subcellular location">
    <subcellularLocation>
        <location evidence="1">Membrane</location>
        <topology evidence="1">Multi-pass membrane protein</topology>
    </subcellularLocation>
</comment>
<evidence type="ECO:0000256" key="4">
    <source>
        <dbReference type="ARBA" id="ARBA00022692"/>
    </source>
</evidence>